<proteinExistence type="predicted"/>
<feature type="non-terminal residue" evidence="1">
    <location>
        <position position="321"/>
    </location>
</feature>
<sequence>MKVEDPDMKAPVEGDRDLSLNRKVHGSFHGMAWRVVAKKGPAKKDPLIKIEKGIQKSYSRLKKFIKKFDSSLRDISPAIADDFSQYAQNNYIEPMEEGWSNEQSLENDTREVSQLIDQLSKRKKTLSQSLRRADRDTIVKTVMEAWPSGKRGWSDRAAMVAALDKAIDEIPIPEAFKAPFLRGEVSDALQDRKLIRDLIESTSKRLPIVEIEDRVVIGFAQTQQLGRLLRDGRTAVARKRAAPLTEVDAYRRCDATRADAEVSVEAPVFGSDDRVLEVLGDRFRCDHAAKLIPAPGKDIAFAVQHGDRAARAAIKQRFERR</sequence>
<comment type="caution">
    <text evidence="1">The sequence shown here is derived from an EMBL/GenBank/DDBJ whole genome shotgun (WGS) entry which is preliminary data.</text>
</comment>
<name>A0A0F9MD98_9ZZZZ</name>
<reference evidence="1" key="1">
    <citation type="journal article" date="2015" name="Nature">
        <title>Complex archaea that bridge the gap between prokaryotes and eukaryotes.</title>
        <authorList>
            <person name="Spang A."/>
            <person name="Saw J.H."/>
            <person name="Jorgensen S.L."/>
            <person name="Zaremba-Niedzwiedzka K."/>
            <person name="Martijn J."/>
            <person name="Lind A.E."/>
            <person name="van Eijk R."/>
            <person name="Schleper C."/>
            <person name="Guy L."/>
            <person name="Ettema T.J."/>
        </authorList>
    </citation>
    <scope>NUCLEOTIDE SEQUENCE</scope>
</reference>
<protein>
    <submittedName>
        <fullName evidence="1">Uncharacterized protein</fullName>
    </submittedName>
</protein>
<accession>A0A0F9MD98</accession>
<gene>
    <name evidence="1" type="ORF">LCGC14_1398530</name>
</gene>
<dbReference type="AlphaFoldDB" id="A0A0F9MD98"/>
<evidence type="ECO:0000313" key="1">
    <source>
        <dbReference type="EMBL" id="KKM74615.1"/>
    </source>
</evidence>
<organism evidence="1">
    <name type="scientific">marine sediment metagenome</name>
    <dbReference type="NCBI Taxonomy" id="412755"/>
    <lineage>
        <taxon>unclassified sequences</taxon>
        <taxon>metagenomes</taxon>
        <taxon>ecological metagenomes</taxon>
    </lineage>
</organism>
<dbReference type="EMBL" id="LAZR01009112">
    <property type="protein sequence ID" value="KKM74615.1"/>
    <property type="molecule type" value="Genomic_DNA"/>
</dbReference>